<reference evidence="5" key="1">
    <citation type="submission" date="2017-09" db="EMBL/GenBank/DDBJ databases">
        <title>Depth-based differentiation of microbial function through sediment-hosted aquifers and enrichment of novel symbionts in the deep terrestrial subsurface.</title>
        <authorList>
            <person name="Probst A.J."/>
            <person name="Ladd B."/>
            <person name="Jarett J.K."/>
            <person name="Geller-Mcgrath D.E."/>
            <person name="Sieber C.M.K."/>
            <person name="Emerson J.B."/>
            <person name="Anantharaman K."/>
            <person name="Thomas B.C."/>
            <person name="Malmstrom R."/>
            <person name="Stieglmeier M."/>
            <person name="Klingl A."/>
            <person name="Woyke T."/>
            <person name="Ryan C.M."/>
            <person name="Banfield J.F."/>
        </authorList>
    </citation>
    <scope>NUCLEOTIDE SEQUENCE [LARGE SCALE GENOMIC DNA]</scope>
</reference>
<dbReference type="AlphaFoldDB" id="A0A2H0UA74"/>
<dbReference type="InterPro" id="IPR029052">
    <property type="entry name" value="Metallo-depent_PP-like"/>
</dbReference>
<evidence type="ECO:0000313" key="5">
    <source>
        <dbReference type="Proteomes" id="UP000231379"/>
    </source>
</evidence>
<evidence type="ECO:0000313" key="4">
    <source>
        <dbReference type="EMBL" id="PIR82596.1"/>
    </source>
</evidence>
<organism evidence="4 5">
    <name type="scientific">Candidatus Kaiserbacteria bacterium CG10_big_fil_rev_8_21_14_0_10_59_10</name>
    <dbReference type="NCBI Taxonomy" id="1974612"/>
    <lineage>
        <taxon>Bacteria</taxon>
        <taxon>Candidatus Kaiseribacteriota</taxon>
    </lineage>
</organism>
<dbReference type="Gene3D" id="3.60.21.10">
    <property type="match status" value="1"/>
</dbReference>
<comment type="similarity">
    <text evidence="1">Belongs to the CapA family.</text>
</comment>
<feature type="chain" id="PRO_5013937296" description="Capsule synthesis protein CapA domain-containing protein" evidence="2">
    <location>
        <begin position="19"/>
        <end position="320"/>
    </location>
</feature>
<feature type="signal peptide" evidence="2">
    <location>
        <begin position="1"/>
        <end position="18"/>
    </location>
</feature>
<dbReference type="PANTHER" id="PTHR33393:SF11">
    <property type="entry name" value="POLYGLUTAMINE SYNTHESIS ACCESSORY PROTEIN RV0574C-RELATED"/>
    <property type="match status" value="1"/>
</dbReference>
<keyword evidence="2" id="KW-0732">Signal</keyword>
<dbReference type="SUPFAM" id="SSF56300">
    <property type="entry name" value="Metallo-dependent phosphatases"/>
    <property type="match status" value="1"/>
</dbReference>
<dbReference type="SMART" id="SM00854">
    <property type="entry name" value="PGA_cap"/>
    <property type="match status" value="1"/>
</dbReference>
<evidence type="ECO:0000256" key="1">
    <source>
        <dbReference type="ARBA" id="ARBA00005662"/>
    </source>
</evidence>
<comment type="caution">
    <text evidence="4">The sequence shown here is derived from an EMBL/GenBank/DDBJ whole genome shotgun (WGS) entry which is preliminary data.</text>
</comment>
<dbReference type="InterPro" id="IPR019079">
    <property type="entry name" value="Capsule_synth_CapA"/>
</dbReference>
<dbReference type="Pfam" id="PF09587">
    <property type="entry name" value="PGA_cap"/>
    <property type="match status" value="1"/>
</dbReference>
<dbReference type="EMBL" id="PFBM01000010">
    <property type="protein sequence ID" value="PIR82596.1"/>
    <property type="molecule type" value="Genomic_DNA"/>
</dbReference>
<dbReference type="PANTHER" id="PTHR33393">
    <property type="entry name" value="POLYGLUTAMINE SYNTHESIS ACCESSORY PROTEIN RV0574C-RELATED"/>
    <property type="match status" value="1"/>
</dbReference>
<protein>
    <recommendedName>
        <fullName evidence="3">Capsule synthesis protein CapA domain-containing protein</fullName>
    </recommendedName>
</protein>
<dbReference type="InterPro" id="IPR052169">
    <property type="entry name" value="CW_Biosynth-Accessory"/>
</dbReference>
<evidence type="ECO:0000256" key="2">
    <source>
        <dbReference type="SAM" id="SignalP"/>
    </source>
</evidence>
<accession>A0A2H0UA74</accession>
<gene>
    <name evidence="4" type="ORF">COU20_01375</name>
</gene>
<name>A0A2H0UA74_9BACT</name>
<proteinExistence type="inferred from homology"/>
<dbReference type="Proteomes" id="UP000231379">
    <property type="component" value="Unassembled WGS sequence"/>
</dbReference>
<feature type="domain" description="Capsule synthesis protein CapA" evidence="3">
    <location>
        <begin position="51"/>
        <end position="278"/>
    </location>
</feature>
<sequence>MRRAVLLGVLAVACFAIAGSIAAALFVQGASSRALTYAARFLPGEKPPEAVVLFAGDMMFDRAIRIAAQRHREDYIFSCIADVLREADIVVGNLEGPITSRPSMSAGSIIDTPENYTFTFPTTTGELLARHNVRLVHIGNNHTFDMGGEGLAETRHWLEAASVAFFGDPENKTHYIAREDIGGVPLSFVGWNDWYGPSREETLAQIAAEAAAGRVVVAYAHWGEEYVPATERQKELARDFVDAGAQLVIGSHPHVIQEDEIYKGAHIYYSLGNFIFDQYWEDAVRTGLLVRVTFSPAGVEHIEEIPVWLERDRRTCPLAQ</sequence>
<evidence type="ECO:0000259" key="3">
    <source>
        <dbReference type="SMART" id="SM00854"/>
    </source>
</evidence>
<dbReference type="CDD" id="cd07381">
    <property type="entry name" value="MPP_CapA"/>
    <property type="match status" value="1"/>
</dbReference>